<evidence type="ECO:0000313" key="3">
    <source>
        <dbReference type="Proteomes" id="UP000002029"/>
    </source>
</evidence>
<evidence type="ECO:0000313" key="2">
    <source>
        <dbReference type="EMBL" id="ACZ87396.1"/>
    </source>
</evidence>
<accession>D2B1U4</accession>
<dbReference type="Proteomes" id="UP000002029">
    <property type="component" value="Chromosome"/>
</dbReference>
<reference evidence="2 3" key="1">
    <citation type="journal article" date="2010" name="Stand. Genomic Sci.">
        <title>Complete genome sequence of Streptosporangium roseum type strain (NI 9100).</title>
        <authorList>
            <person name="Nolan M."/>
            <person name="Sikorski J."/>
            <person name="Jando M."/>
            <person name="Lucas S."/>
            <person name="Lapidus A."/>
            <person name="Glavina Del Rio T."/>
            <person name="Chen F."/>
            <person name="Tice H."/>
            <person name="Pitluck S."/>
            <person name="Cheng J.F."/>
            <person name="Chertkov O."/>
            <person name="Sims D."/>
            <person name="Meincke L."/>
            <person name="Brettin T."/>
            <person name="Han C."/>
            <person name="Detter J.C."/>
            <person name="Bruce D."/>
            <person name="Goodwin L."/>
            <person name="Land M."/>
            <person name="Hauser L."/>
            <person name="Chang Y.J."/>
            <person name="Jeffries C.D."/>
            <person name="Ivanova N."/>
            <person name="Mavromatis K."/>
            <person name="Mikhailova N."/>
            <person name="Chen A."/>
            <person name="Palaniappan K."/>
            <person name="Chain P."/>
            <person name="Rohde M."/>
            <person name="Goker M."/>
            <person name="Bristow J."/>
            <person name="Eisen J.A."/>
            <person name="Markowitz V."/>
            <person name="Hugenholtz P."/>
            <person name="Kyrpides N.C."/>
            <person name="Klenk H.P."/>
        </authorList>
    </citation>
    <scope>NUCLEOTIDE SEQUENCE [LARGE SCALE GENOMIC DNA]</scope>
    <source>
        <strain evidence="3">ATCC 12428 / DSM 43021 / JCM 3005 / NI 9100</strain>
    </source>
</reference>
<dbReference type="HOGENOM" id="CLU_2439568_0_0_11"/>
<name>D2B1U4_STRRD</name>
<dbReference type="AlphaFoldDB" id="D2B1U4"/>
<gene>
    <name evidence="2" type="ordered locus">Sros_4531</name>
</gene>
<evidence type="ECO:0000256" key="1">
    <source>
        <dbReference type="SAM" id="MobiDB-lite"/>
    </source>
</evidence>
<dbReference type="KEGG" id="sro:Sros_4531"/>
<proteinExistence type="predicted"/>
<feature type="region of interest" description="Disordered" evidence="1">
    <location>
        <begin position="38"/>
        <end position="66"/>
    </location>
</feature>
<organism evidence="2 3">
    <name type="scientific">Streptosporangium roseum (strain ATCC 12428 / DSM 43021 / JCM 3005 / KCTC 9067 / NCIMB 10171 / NRRL 2505 / NI 9100)</name>
    <dbReference type="NCBI Taxonomy" id="479432"/>
    <lineage>
        <taxon>Bacteria</taxon>
        <taxon>Bacillati</taxon>
        <taxon>Actinomycetota</taxon>
        <taxon>Actinomycetes</taxon>
        <taxon>Streptosporangiales</taxon>
        <taxon>Streptosporangiaceae</taxon>
        <taxon>Streptosporangium</taxon>
    </lineage>
</organism>
<dbReference type="EMBL" id="CP001814">
    <property type="protein sequence ID" value="ACZ87396.1"/>
    <property type="molecule type" value="Genomic_DNA"/>
</dbReference>
<protein>
    <submittedName>
        <fullName evidence="2">Uncharacterized protein</fullName>
    </submittedName>
</protein>
<keyword evidence="3" id="KW-1185">Reference proteome</keyword>
<sequence length="90" mass="9655">MIIVHLASHVTSDLPQRAENHAPYVACSSPLLQTCYQDHGANPREYPQSSSEGPSRLPGGRLPDGGSAERVLVVTGIATMTVMAFPERLL</sequence>